<evidence type="ECO:0000256" key="1">
    <source>
        <dbReference type="SAM" id="MobiDB-lite"/>
    </source>
</evidence>
<dbReference type="Proteomes" id="UP001530377">
    <property type="component" value="Unassembled WGS sequence"/>
</dbReference>
<feature type="compositionally biased region" description="Acidic residues" evidence="1">
    <location>
        <begin position="346"/>
        <end position="356"/>
    </location>
</feature>
<accession>A0ABD3RZY2</accession>
<feature type="region of interest" description="Disordered" evidence="1">
    <location>
        <begin position="10"/>
        <end position="42"/>
    </location>
</feature>
<reference evidence="2 3" key="1">
    <citation type="submission" date="2024-10" db="EMBL/GenBank/DDBJ databases">
        <title>Updated reference genomes for cyclostephanoid diatoms.</title>
        <authorList>
            <person name="Roberts W.R."/>
            <person name="Alverson A.J."/>
        </authorList>
    </citation>
    <scope>NUCLEOTIDE SEQUENCE [LARGE SCALE GENOMIC DNA]</scope>
    <source>
        <strain evidence="2 3">AJA228-03</strain>
    </source>
</reference>
<dbReference type="EMBL" id="JALLPB020000092">
    <property type="protein sequence ID" value="KAL3817762.1"/>
    <property type="molecule type" value="Genomic_DNA"/>
</dbReference>
<proteinExistence type="predicted"/>
<feature type="region of interest" description="Disordered" evidence="1">
    <location>
        <begin position="172"/>
        <end position="251"/>
    </location>
</feature>
<gene>
    <name evidence="2" type="ORF">ACHAXA_002406</name>
</gene>
<name>A0ABD3RZY2_9STRA</name>
<sequence length="414" mass="44816">MCGAVVCAKRSASPVPSSDAIASKPSKATKKPPPQEHPEGCGAAVLADDVIVRIRKEQILVEDHLLGKGRMRDRHFANLHTTINCKSAWTMEGSRGGCAAGAERAGEAPCHRLGRRIESTKIKRDGDGAMATIAFLDHPRGSASVATGGRRALCPRRRSFGDGMMLALDGEKVKSLSRHPSPDNNITGSKRGKAAARWTSSPRDSSMARSSFTEGKKNDTHTAGASRSRRNDDENNDENDDEDDEEDDNDDTILASVYVAGTVSRSAGSPASTRVGPSCRCVLFSRGGGGRGRIIMMGGTTCTASTCTRRATSDRSVASIRASRAARRRRRWWRPRRASSDLPSMLDDDDMHDDDDASPRAAYDDRAARRSSSSAILSKANNATKCKADVDSEDGWEDMDEDEDGDGRRRCRRF</sequence>
<comment type="caution">
    <text evidence="2">The sequence shown here is derived from an EMBL/GenBank/DDBJ whole genome shotgun (WGS) entry which is preliminary data.</text>
</comment>
<feature type="region of interest" description="Disordered" evidence="1">
    <location>
        <begin position="339"/>
        <end position="414"/>
    </location>
</feature>
<feature type="compositionally biased region" description="Acidic residues" evidence="1">
    <location>
        <begin position="391"/>
        <end position="405"/>
    </location>
</feature>
<feature type="compositionally biased region" description="Low complexity" evidence="1">
    <location>
        <begin position="200"/>
        <end position="211"/>
    </location>
</feature>
<keyword evidence="3" id="KW-1185">Reference proteome</keyword>
<protein>
    <submittedName>
        <fullName evidence="2">Uncharacterized protein</fullName>
    </submittedName>
</protein>
<evidence type="ECO:0000313" key="2">
    <source>
        <dbReference type="EMBL" id="KAL3817762.1"/>
    </source>
</evidence>
<dbReference type="AlphaFoldDB" id="A0ABD3RZY2"/>
<feature type="compositionally biased region" description="Acidic residues" evidence="1">
    <location>
        <begin position="234"/>
        <end position="251"/>
    </location>
</feature>
<organism evidence="2 3">
    <name type="scientific">Cyclostephanos tholiformis</name>
    <dbReference type="NCBI Taxonomy" id="382380"/>
    <lineage>
        <taxon>Eukaryota</taxon>
        <taxon>Sar</taxon>
        <taxon>Stramenopiles</taxon>
        <taxon>Ochrophyta</taxon>
        <taxon>Bacillariophyta</taxon>
        <taxon>Coscinodiscophyceae</taxon>
        <taxon>Thalassiosirophycidae</taxon>
        <taxon>Stephanodiscales</taxon>
        <taxon>Stephanodiscaceae</taxon>
        <taxon>Cyclostephanos</taxon>
    </lineage>
</organism>
<evidence type="ECO:0000313" key="3">
    <source>
        <dbReference type="Proteomes" id="UP001530377"/>
    </source>
</evidence>